<dbReference type="Proteomes" id="UP001283361">
    <property type="component" value="Unassembled WGS sequence"/>
</dbReference>
<evidence type="ECO:0000256" key="1">
    <source>
        <dbReference type="SAM" id="Phobius"/>
    </source>
</evidence>
<keyword evidence="1" id="KW-0472">Membrane</keyword>
<reference evidence="2" key="1">
    <citation type="journal article" date="2023" name="G3 (Bethesda)">
        <title>A reference genome for the long-term kleptoplast-retaining sea slug Elysia crispata morphotype clarki.</title>
        <authorList>
            <person name="Eastman K.E."/>
            <person name="Pendleton A.L."/>
            <person name="Shaikh M.A."/>
            <person name="Suttiyut T."/>
            <person name="Ogas R."/>
            <person name="Tomko P."/>
            <person name="Gavelis G."/>
            <person name="Widhalm J.R."/>
            <person name="Wisecaver J.H."/>
        </authorList>
    </citation>
    <scope>NUCLEOTIDE SEQUENCE</scope>
    <source>
        <strain evidence="2">ECLA1</strain>
    </source>
</reference>
<feature type="transmembrane region" description="Helical" evidence="1">
    <location>
        <begin position="21"/>
        <end position="45"/>
    </location>
</feature>
<comment type="caution">
    <text evidence="2">The sequence shown here is derived from an EMBL/GenBank/DDBJ whole genome shotgun (WGS) entry which is preliminary data.</text>
</comment>
<keyword evidence="1" id="KW-1133">Transmembrane helix</keyword>
<organism evidence="2 3">
    <name type="scientific">Elysia crispata</name>
    <name type="common">lettuce slug</name>
    <dbReference type="NCBI Taxonomy" id="231223"/>
    <lineage>
        <taxon>Eukaryota</taxon>
        <taxon>Metazoa</taxon>
        <taxon>Spiralia</taxon>
        <taxon>Lophotrochozoa</taxon>
        <taxon>Mollusca</taxon>
        <taxon>Gastropoda</taxon>
        <taxon>Heterobranchia</taxon>
        <taxon>Euthyneura</taxon>
        <taxon>Panpulmonata</taxon>
        <taxon>Sacoglossa</taxon>
        <taxon>Placobranchoidea</taxon>
        <taxon>Plakobranchidae</taxon>
        <taxon>Elysia</taxon>
    </lineage>
</organism>
<evidence type="ECO:0000313" key="2">
    <source>
        <dbReference type="EMBL" id="KAK3775971.1"/>
    </source>
</evidence>
<accession>A0AAE0ZVV6</accession>
<proteinExistence type="predicted"/>
<protein>
    <submittedName>
        <fullName evidence="2">Uncharacterized protein</fullName>
    </submittedName>
</protein>
<keyword evidence="3" id="KW-1185">Reference proteome</keyword>
<sequence>MFTGVSTGLSRVREGNMSRDFVYMFTGLSGCLTAQACPGGSRLFLKRTMVIARTTLPPFKFLRLVLTGRSTATKDDLADESTIQNS</sequence>
<dbReference type="EMBL" id="JAWDGP010003253">
    <property type="protein sequence ID" value="KAK3775971.1"/>
    <property type="molecule type" value="Genomic_DNA"/>
</dbReference>
<evidence type="ECO:0000313" key="3">
    <source>
        <dbReference type="Proteomes" id="UP001283361"/>
    </source>
</evidence>
<keyword evidence="1" id="KW-0812">Transmembrane</keyword>
<gene>
    <name evidence="2" type="ORF">RRG08_043656</name>
</gene>
<name>A0AAE0ZVV6_9GAST</name>
<dbReference type="AlphaFoldDB" id="A0AAE0ZVV6"/>